<dbReference type="EMBL" id="BAAAYG010000005">
    <property type="protein sequence ID" value="GAA3283804.1"/>
    <property type="molecule type" value="Genomic_DNA"/>
</dbReference>
<dbReference type="EC" id="1.3.1.98" evidence="17"/>
<protein>
    <recommendedName>
        <fullName evidence="17">UDP-N-acetylenolpyruvoylglucosamine reductase</fullName>
        <ecNumber evidence="17">1.3.1.98</ecNumber>
    </recommendedName>
    <alternativeName>
        <fullName evidence="17">UDP-N-acetylmuramate dehydrogenase</fullName>
    </alternativeName>
</protein>
<feature type="domain" description="FAD-binding PCMH-type" evidence="18">
    <location>
        <begin position="29"/>
        <end position="217"/>
    </location>
</feature>
<dbReference type="InterPro" id="IPR036318">
    <property type="entry name" value="FAD-bd_PCMH-like_sf"/>
</dbReference>
<keyword evidence="6 17" id="KW-0963">Cytoplasm</keyword>
<proteinExistence type="inferred from homology"/>
<comment type="similarity">
    <text evidence="5 17">Belongs to the MurB family.</text>
</comment>
<evidence type="ECO:0000256" key="3">
    <source>
        <dbReference type="ARBA" id="ARBA00004496"/>
    </source>
</evidence>
<dbReference type="Pfam" id="PF01565">
    <property type="entry name" value="FAD_binding_4"/>
    <property type="match status" value="1"/>
</dbReference>
<dbReference type="InterPro" id="IPR016167">
    <property type="entry name" value="FAD-bd_PCMH_sub1"/>
</dbReference>
<dbReference type="InterPro" id="IPR011601">
    <property type="entry name" value="MurB_C"/>
</dbReference>
<sequence length="392" mass="41194">MNSLQTSSAPSVAVSDGPRHLAEHTTARVGGPAGDWIVAETEGQALEVLAAHPLPDDETRAAGEDSLLVLGGGSNLLVADAGFGGTVLQLAFEGIAEETDGTSSDDAGSRLVRIAAGHRWDDVVAWTVRHRLAGLEALSGIPGAAGATPVQNVGAYGAEIAQTLVDLRAWDREAGELVTLDAEALAFGYRESVLKRTTLHGSPRYVVLSLRLRLAHDGEDTLSAPIRYAELARTLGLDPALEEERRRAPLDQVREQVLALRAGKGMVLDADDHDTWSTGSFFTNPIVPADMAAGLPEEAPRFPLDDWRVKLSAAWLIDHAGCGRGFGAELTDGRASLSTKHTLAITNRGPAGTGDLLAVAGAVREKVHARFGLDLHPEPVIIGAEVAAPGSR</sequence>
<evidence type="ECO:0000256" key="17">
    <source>
        <dbReference type="HAMAP-Rule" id="MF_00037"/>
    </source>
</evidence>
<comment type="pathway">
    <text evidence="4 17">Cell wall biogenesis; peptidoglycan biosynthesis.</text>
</comment>
<gene>
    <name evidence="17" type="primary">murB</name>
    <name evidence="19" type="ORF">GCM10020260_13090</name>
</gene>
<dbReference type="InterPro" id="IPR003170">
    <property type="entry name" value="MurB"/>
</dbReference>
<dbReference type="PANTHER" id="PTHR21071:SF4">
    <property type="entry name" value="UDP-N-ACETYLENOLPYRUVOYLGLUCOSAMINE REDUCTASE"/>
    <property type="match status" value="1"/>
</dbReference>
<keyword evidence="11 17" id="KW-0133">Cell shape</keyword>
<evidence type="ECO:0000256" key="9">
    <source>
        <dbReference type="ARBA" id="ARBA00022827"/>
    </source>
</evidence>
<dbReference type="SUPFAM" id="SSF56194">
    <property type="entry name" value="Uridine diphospho-N-Acetylenolpyruvylglucosamine reductase, MurB, C-terminal domain"/>
    <property type="match status" value="1"/>
</dbReference>
<dbReference type="HAMAP" id="MF_00037">
    <property type="entry name" value="MurB"/>
    <property type="match status" value="1"/>
</dbReference>
<evidence type="ECO:0000313" key="19">
    <source>
        <dbReference type="EMBL" id="GAA3283804.1"/>
    </source>
</evidence>
<evidence type="ECO:0000256" key="15">
    <source>
        <dbReference type="ARBA" id="ARBA00023316"/>
    </source>
</evidence>
<evidence type="ECO:0000256" key="2">
    <source>
        <dbReference type="ARBA" id="ARBA00003921"/>
    </source>
</evidence>
<evidence type="ECO:0000256" key="5">
    <source>
        <dbReference type="ARBA" id="ARBA00010485"/>
    </source>
</evidence>
<dbReference type="RefSeq" id="WP_344719485.1">
    <property type="nucleotide sequence ID" value="NZ_BAAAYG010000005.1"/>
</dbReference>
<comment type="function">
    <text evidence="2 17">Cell wall formation.</text>
</comment>
<evidence type="ECO:0000313" key="20">
    <source>
        <dbReference type="Proteomes" id="UP001501736"/>
    </source>
</evidence>
<evidence type="ECO:0000256" key="10">
    <source>
        <dbReference type="ARBA" id="ARBA00022857"/>
    </source>
</evidence>
<evidence type="ECO:0000256" key="11">
    <source>
        <dbReference type="ARBA" id="ARBA00022960"/>
    </source>
</evidence>
<name>A0ABP6RDK5_9MICC</name>
<dbReference type="Proteomes" id="UP001501736">
    <property type="component" value="Unassembled WGS sequence"/>
</dbReference>
<dbReference type="NCBIfam" id="NF010478">
    <property type="entry name" value="PRK13903.1"/>
    <property type="match status" value="1"/>
</dbReference>
<keyword evidence="20" id="KW-1185">Reference proteome</keyword>
<dbReference type="Gene3D" id="3.30.43.10">
    <property type="entry name" value="Uridine Diphospho-n-acetylenolpyruvylglucosamine Reductase, domain 2"/>
    <property type="match status" value="1"/>
</dbReference>
<evidence type="ECO:0000256" key="4">
    <source>
        <dbReference type="ARBA" id="ARBA00004752"/>
    </source>
</evidence>
<dbReference type="Pfam" id="PF02873">
    <property type="entry name" value="MurB_C"/>
    <property type="match status" value="1"/>
</dbReference>
<feature type="active site" evidence="17">
    <location>
        <position position="190"/>
    </location>
</feature>
<dbReference type="PROSITE" id="PS51387">
    <property type="entry name" value="FAD_PCMH"/>
    <property type="match status" value="1"/>
</dbReference>
<evidence type="ECO:0000259" key="18">
    <source>
        <dbReference type="PROSITE" id="PS51387"/>
    </source>
</evidence>
<evidence type="ECO:0000256" key="12">
    <source>
        <dbReference type="ARBA" id="ARBA00022984"/>
    </source>
</evidence>
<feature type="active site" description="Proton donor" evidence="17">
    <location>
        <position position="280"/>
    </location>
</feature>
<keyword evidence="10 17" id="KW-0521">NADP</keyword>
<dbReference type="Gene3D" id="3.30.465.10">
    <property type="match status" value="1"/>
</dbReference>
<evidence type="ECO:0000256" key="14">
    <source>
        <dbReference type="ARBA" id="ARBA00023306"/>
    </source>
</evidence>
<feature type="active site" evidence="17">
    <location>
        <position position="378"/>
    </location>
</feature>
<dbReference type="InterPro" id="IPR006094">
    <property type="entry name" value="Oxid_FAD_bind_N"/>
</dbReference>
<dbReference type="InterPro" id="IPR036635">
    <property type="entry name" value="MurB_C_sf"/>
</dbReference>
<evidence type="ECO:0000256" key="16">
    <source>
        <dbReference type="ARBA" id="ARBA00048914"/>
    </source>
</evidence>
<evidence type="ECO:0000256" key="1">
    <source>
        <dbReference type="ARBA" id="ARBA00001974"/>
    </source>
</evidence>
<keyword evidence="13 17" id="KW-0560">Oxidoreductase</keyword>
<dbReference type="InterPro" id="IPR016166">
    <property type="entry name" value="FAD-bd_PCMH"/>
</dbReference>
<reference evidence="20" key="1">
    <citation type="journal article" date="2019" name="Int. J. Syst. Evol. Microbiol.">
        <title>The Global Catalogue of Microorganisms (GCM) 10K type strain sequencing project: providing services to taxonomists for standard genome sequencing and annotation.</title>
        <authorList>
            <consortium name="The Broad Institute Genomics Platform"/>
            <consortium name="The Broad Institute Genome Sequencing Center for Infectious Disease"/>
            <person name="Wu L."/>
            <person name="Ma J."/>
        </authorList>
    </citation>
    <scope>NUCLEOTIDE SEQUENCE [LARGE SCALE GENOMIC DNA]</scope>
    <source>
        <strain evidence="20">JCM 11483</strain>
    </source>
</reference>
<comment type="caution">
    <text evidence="19">The sequence shown here is derived from an EMBL/GenBank/DDBJ whole genome shotgun (WGS) entry which is preliminary data.</text>
</comment>
<accession>A0ABP6RDK5</accession>
<keyword evidence="9 17" id="KW-0274">FAD</keyword>
<dbReference type="PANTHER" id="PTHR21071">
    <property type="entry name" value="UDP-N-ACETYLENOLPYRUVOYLGLUCOSAMINE REDUCTASE"/>
    <property type="match status" value="1"/>
</dbReference>
<comment type="subcellular location">
    <subcellularLocation>
        <location evidence="3 17">Cytoplasm</location>
    </subcellularLocation>
</comment>
<keyword evidence="12 17" id="KW-0573">Peptidoglycan synthesis</keyword>
<comment type="cofactor">
    <cofactor evidence="1 17">
        <name>FAD</name>
        <dbReference type="ChEBI" id="CHEBI:57692"/>
    </cofactor>
</comment>
<keyword evidence="15 17" id="KW-0961">Cell wall biogenesis/degradation</keyword>
<comment type="catalytic activity">
    <reaction evidence="16 17">
        <text>UDP-N-acetyl-alpha-D-muramate + NADP(+) = UDP-N-acetyl-3-O-(1-carboxyvinyl)-alpha-D-glucosamine + NADPH + H(+)</text>
        <dbReference type="Rhea" id="RHEA:12248"/>
        <dbReference type="ChEBI" id="CHEBI:15378"/>
        <dbReference type="ChEBI" id="CHEBI:57783"/>
        <dbReference type="ChEBI" id="CHEBI:58349"/>
        <dbReference type="ChEBI" id="CHEBI:68483"/>
        <dbReference type="ChEBI" id="CHEBI:70757"/>
        <dbReference type="EC" id="1.3.1.98"/>
    </reaction>
</comment>
<dbReference type="InterPro" id="IPR016169">
    <property type="entry name" value="FAD-bd_PCMH_sub2"/>
</dbReference>
<evidence type="ECO:0000256" key="7">
    <source>
        <dbReference type="ARBA" id="ARBA00022618"/>
    </source>
</evidence>
<evidence type="ECO:0000256" key="13">
    <source>
        <dbReference type="ARBA" id="ARBA00023002"/>
    </source>
</evidence>
<evidence type="ECO:0000256" key="6">
    <source>
        <dbReference type="ARBA" id="ARBA00022490"/>
    </source>
</evidence>
<organism evidence="19 20">
    <name type="scientific">Nesterenkonia halobia</name>
    <dbReference type="NCBI Taxonomy" id="37922"/>
    <lineage>
        <taxon>Bacteria</taxon>
        <taxon>Bacillati</taxon>
        <taxon>Actinomycetota</taxon>
        <taxon>Actinomycetes</taxon>
        <taxon>Micrococcales</taxon>
        <taxon>Micrococcaceae</taxon>
        <taxon>Nesterenkonia</taxon>
    </lineage>
</organism>
<dbReference type="SUPFAM" id="SSF56176">
    <property type="entry name" value="FAD-binding/transporter-associated domain-like"/>
    <property type="match status" value="1"/>
</dbReference>
<keyword evidence="14 17" id="KW-0131">Cell cycle</keyword>
<evidence type="ECO:0000256" key="8">
    <source>
        <dbReference type="ARBA" id="ARBA00022630"/>
    </source>
</evidence>
<keyword evidence="7 17" id="KW-0132">Cell division</keyword>
<dbReference type="Gene3D" id="3.90.78.10">
    <property type="entry name" value="UDP-N-acetylenolpyruvoylglucosamine reductase, C-terminal domain"/>
    <property type="match status" value="1"/>
</dbReference>
<keyword evidence="8 17" id="KW-0285">Flavoprotein</keyword>